<gene>
    <name evidence="2" type="ORF">OSTLU_33459</name>
</gene>
<evidence type="ECO:0000313" key="3">
    <source>
        <dbReference type="Proteomes" id="UP000001568"/>
    </source>
</evidence>
<dbReference type="PROSITE" id="PS51257">
    <property type="entry name" value="PROKAR_LIPOPROTEIN"/>
    <property type="match status" value="1"/>
</dbReference>
<dbReference type="GeneID" id="5003686"/>
<dbReference type="OrthoDB" id="498807at2759"/>
<keyword evidence="3" id="KW-1185">Reference proteome</keyword>
<accession>A4S2I0</accession>
<dbReference type="OMA" id="MYAMPGM"/>
<sequence>MKKAGTALLVLAALGCATAASARTLDDRTSDSEYTSAIARRKLLGSQGDGTPVLDWILARQSGEETATPVLDWILARQSGEETSTPVLDYFLDFATDNTLFGPTTFVERVVNRATTFFFSELLRFNLTATVERQSDESARAALAPTSWNSTFAQNLYSYVDDDGQFGYNPLNVSKFVENDVCGSDFLRANLDDTAMDDAYWQAADFSGTEIPRGRYEGCILGTGTYEAIARAYGVRRTFNFDSWRGKVFDQIDPASVRNLIQLNYGTLLNSVFPRLAEPIELYPGRAEISSSNFQPGTNAVVVDYSSFNHDFTYFRDELRPIYPGVFLGKMYAMPGMSMFGGALQVPIGAAPVYTVSFILVGEPQTTMPLQVV</sequence>
<dbReference type="AlphaFoldDB" id="A4S2I0"/>
<name>A4S2I0_OSTLU</name>
<protein>
    <submittedName>
        <fullName evidence="2">Uncharacterized protein</fullName>
    </submittedName>
</protein>
<dbReference type="Gramene" id="ABO98048">
    <property type="protein sequence ID" value="ABO98048"/>
    <property type="gene ID" value="OSTLU_33459"/>
</dbReference>
<proteinExistence type="predicted"/>
<evidence type="ECO:0000313" key="2">
    <source>
        <dbReference type="EMBL" id="ABO98048.1"/>
    </source>
</evidence>
<feature type="chain" id="PRO_5002673027" evidence="1">
    <location>
        <begin position="23"/>
        <end position="373"/>
    </location>
</feature>
<evidence type="ECO:0000256" key="1">
    <source>
        <dbReference type="SAM" id="SignalP"/>
    </source>
</evidence>
<keyword evidence="1" id="KW-0732">Signal</keyword>
<dbReference type="RefSeq" id="XP_001419755.1">
    <property type="nucleotide sequence ID" value="XM_001419718.1"/>
</dbReference>
<dbReference type="Proteomes" id="UP000001568">
    <property type="component" value="Chromosome 9"/>
</dbReference>
<dbReference type="EMBL" id="CP000589">
    <property type="protein sequence ID" value="ABO98048.1"/>
    <property type="molecule type" value="Genomic_DNA"/>
</dbReference>
<dbReference type="KEGG" id="olu:OSTLU_33459"/>
<reference evidence="2 3" key="1">
    <citation type="journal article" date="2007" name="Proc. Natl. Acad. Sci. U.S.A.">
        <title>The tiny eukaryote Ostreococcus provides genomic insights into the paradox of plankton speciation.</title>
        <authorList>
            <person name="Palenik B."/>
            <person name="Grimwood J."/>
            <person name="Aerts A."/>
            <person name="Rouze P."/>
            <person name="Salamov A."/>
            <person name="Putnam N."/>
            <person name="Dupont C."/>
            <person name="Jorgensen R."/>
            <person name="Derelle E."/>
            <person name="Rombauts S."/>
            <person name="Zhou K."/>
            <person name="Otillar R."/>
            <person name="Merchant S.S."/>
            <person name="Podell S."/>
            <person name="Gaasterland T."/>
            <person name="Napoli C."/>
            <person name="Gendler K."/>
            <person name="Manuell A."/>
            <person name="Tai V."/>
            <person name="Vallon O."/>
            <person name="Piganeau G."/>
            <person name="Jancek S."/>
            <person name="Heijde M."/>
            <person name="Jabbari K."/>
            <person name="Bowler C."/>
            <person name="Lohr M."/>
            <person name="Robbens S."/>
            <person name="Werner G."/>
            <person name="Dubchak I."/>
            <person name="Pazour G.J."/>
            <person name="Ren Q."/>
            <person name="Paulsen I."/>
            <person name="Delwiche C."/>
            <person name="Schmutz J."/>
            <person name="Rokhsar D."/>
            <person name="Van de Peer Y."/>
            <person name="Moreau H."/>
            <person name="Grigoriev I.V."/>
        </authorList>
    </citation>
    <scope>NUCLEOTIDE SEQUENCE [LARGE SCALE GENOMIC DNA]</scope>
    <source>
        <strain evidence="2 3">CCE9901</strain>
    </source>
</reference>
<organism evidence="2 3">
    <name type="scientific">Ostreococcus lucimarinus (strain CCE9901)</name>
    <dbReference type="NCBI Taxonomy" id="436017"/>
    <lineage>
        <taxon>Eukaryota</taxon>
        <taxon>Viridiplantae</taxon>
        <taxon>Chlorophyta</taxon>
        <taxon>Mamiellophyceae</taxon>
        <taxon>Mamiellales</taxon>
        <taxon>Bathycoccaceae</taxon>
        <taxon>Ostreococcus</taxon>
    </lineage>
</organism>
<feature type="signal peptide" evidence="1">
    <location>
        <begin position="1"/>
        <end position="22"/>
    </location>
</feature>
<dbReference type="HOGENOM" id="CLU_742689_0_0_1"/>